<sequence length="757" mass="82430">MKRLLKLSLVIVMILPFFQFSTIAKAVSEPTVTVELRNYIRNKTSLHVNVVGEYKTSNLNNDRLLDGVTSFTLKVENNRLAFYVNNSRKGFVEGNLSLTSVNDANSYVQITGDEETRRYRGSFEFKIESGLYVRPINKLPLEDYIKGVVPREMPASWGIEALKAQSVAARTYVAKHSYKVNDTQSNQVYGGIELTSYQQKISDIVDATKGKILKIGSAYADTVFTSSNGGYIESNDGAWGYSALSYLPAKADPYDPKHRWDIRLQATQISLDGLDLKKPEAWWNSVQETNTIARYNMKPWLKSQLKLPAASDLKILSIDQLTIHPERTPGNRMKSGTVKIRYVEKSGSSFVKDAQGNLLVKTYQPATLTSNQLRSMLGTVNMKSSLVDIIEAPTSTEIARINGAERIATSVEISKQLYPNGFPADHSFKTVFIATGYEYADALSAGPLAYQYGNAPILLTKPEGLSSDVLDEIKRLNATDVVVLGGKTAVSDVVVDQLKQISTVNDEAVMRISGTNRYQTNAEINKRLLNVNGLFVASGQSFADALAGSSVAAINQYAIVLTSQASLPADSQAFIETHSNKPSYVLGGENAVSTNVVQKLQQINATISRLSGADRYQTLAKILTAFSMSFNGSEVLYSTGSDFPDALTSSSLAAAKKAPVILVGNGISSSLESFLTSYKGKVNEIHVLGGQVAVSDSKVTQLKDSLGVITSIHLSGTGFGHGVGMSQYGAQKQASLGITYDRILEFYYPGTTLSSLY</sequence>
<keyword evidence="1" id="KW-0732">Signal</keyword>
<dbReference type="NCBIfam" id="TIGR02669">
    <property type="entry name" value="SpoIID_LytB"/>
    <property type="match status" value="1"/>
</dbReference>
<evidence type="ECO:0000259" key="2">
    <source>
        <dbReference type="Pfam" id="PF08486"/>
    </source>
</evidence>
<dbReference type="EMBL" id="JAUSTZ010000006">
    <property type="protein sequence ID" value="MDQ0226799.1"/>
    <property type="molecule type" value="Genomic_DNA"/>
</dbReference>
<dbReference type="Pfam" id="PF04122">
    <property type="entry name" value="CW_binding_2"/>
    <property type="match status" value="3"/>
</dbReference>
<dbReference type="RefSeq" id="WP_174881614.1">
    <property type="nucleotide sequence ID" value="NZ_CADEPK010000381.1"/>
</dbReference>
<gene>
    <name evidence="3" type="ORF">J2S02_003144</name>
</gene>
<organism evidence="3 4">
    <name type="scientific">Metabacillus niabensis</name>
    <dbReference type="NCBI Taxonomy" id="324854"/>
    <lineage>
        <taxon>Bacteria</taxon>
        <taxon>Bacillati</taxon>
        <taxon>Bacillota</taxon>
        <taxon>Bacilli</taxon>
        <taxon>Bacillales</taxon>
        <taxon>Bacillaceae</taxon>
        <taxon>Metabacillus</taxon>
    </lineage>
</organism>
<feature type="domain" description="Sporulation stage II protein D amidase enhancer LytB N-terminal" evidence="2">
    <location>
        <begin position="134"/>
        <end position="213"/>
    </location>
</feature>
<proteinExistence type="predicted"/>
<dbReference type="InterPro" id="IPR013486">
    <property type="entry name" value="SpoIID/LytB"/>
</dbReference>
<dbReference type="PANTHER" id="PTHR30032:SF8">
    <property type="entry name" value="GERMINATION-SPECIFIC N-ACETYLMURAMOYL-L-ALANINE AMIDASE"/>
    <property type="match status" value="1"/>
</dbReference>
<comment type="caution">
    <text evidence="3">The sequence shown here is derived from an EMBL/GenBank/DDBJ whole genome shotgun (WGS) entry which is preliminary data.</text>
</comment>
<dbReference type="InterPro" id="IPR013693">
    <property type="entry name" value="SpoIID/LytB_N"/>
</dbReference>
<feature type="signal peptide" evidence="1">
    <location>
        <begin position="1"/>
        <end position="26"/>
    </location>
</feature>
<dbReference type="PANTHER" id="PTHR30032">
    <property type="entry name" value="N-ACETYLMURAMOYL-L-ALANINE AMIDASE-RELATED"/>
    <property type="match status" value="1"/>
</dbReference>
<evidence type="ECO:0000313" key="3">
    <source>
        <dbReference type="EMBL" id="MDQ0226799.1"/>
    </source>
</evidence>
<accession>A0ABT9Z3G0</accession>
<dbReference type="Proteomes" id="UP001232245">
    <property type="component" value="Unassembled WGS sequence"/>
</dbReference>
<protein>
    <submittedName>
        <fullName evidence="3">SpoIID/LytB domain protein</fullName>
    </submittedName>
</protein>
<dbReference type="InterPro" id="IPR051922">
    <property type="entry name" value="Bact_Sporulation_Assoc"/>
</dbReference>
<keyword evidence="4" id="KW-1185">Reference proteome</keyword>
<dbReference type="Pfam" id="PF08486">
    <property type="entry name" value="SpoIID"/>
    <property type="match status" value="1"/>
</dbReference>
<evidence type="ECO:0000313" key="4">
    <source>
        <dbReference type="Proteomes" id="UP001232245"/>
    </source>
</evidence>
<feature type="chain" id="PRO_5046313826" evidence="1">
    <location>
        <begin position="27"/>
        <end position="757"/>
    </location>
</feature>
<name>A0ABT9Z3G0_9BACI</name>
<reference evidence="3 4" key="1">
    <citation type="submission" date="2023-07" db="EMBL/GenBank/DDBJ databases">
        <title>Genomic Encyclopedia of Type Strains, Phase IV (KMG-IV): sequencing the most valuable type-strain genomes for metagenomic binning, comparative biology and taxonomic classification.</title>
        <authorList>
            <person name="Goeker M."/>
        </authorList>
    </citation>
    <scope>NUCLEOTIDE SEQUENCE [LARGE SCALE GENOMIC DNA]</scope>
    <source>
        <strain evidence="3 4">DSM 17723</strain>
    </source>
</reference>
<dbReference type="InterPro" id="IPR007253">
    <property type="entry name" value="Cell_wall-bd_2"/>
</dbReference>
<dbReference type="Gene3D" id="3.40.50.12090">
    <property type="match status" value="2"/>
</dbReference>
<evidence type="ECO:0000256" key="1">
    <source>
        <dbReference type="SAM" id="SignalP"/>
    </source>
</evidence>